<protein>
    <submittedName>
        <fullName evidence="2">DUF4132 domain-containing protein</fullName>
    </submittedName>
</protein>
<sequence>MEEDVIVLPGMWRGLVHPRRGTPVEHPVRIDPEAAGAVRELTRAAEPVIETMLRQPVTDPEMAGAVRAWLRGEPDPVGAAAVASILVTCTGVDDARRAAFADAWASEHGLPFAACAFTELVGVQVGFPRREPPPWVVGKRGLGRGIVAVPGPERHGGVMRAASPRDLSWWWADGAFMRRLRALLATAGDEEYREAVRRLAAHRGDGLRRLAVTYLVPTEREWADECLTEDRPHVSRATHLQYFCSLSTAEQAADVWAQPLVSWDEGRPEILATLLHGGGTATIPVLAAALGYNFRSYPSACREVLEALALVPSDEALRVLVSRIREKDALPWVAAAAERFPAQAIRVLAEATGTNTTERLTIEGLLRSRVNADPDLAKAVLPTLTPEGRKTVEPLLPVAADVLDSPDLPPLLADPPWTRRTRNRAKPVVLDGLTPPAESSMRWEPGEHEVYDEFMRHLPDWARKPDAHWAAVETWASERMPLANLWLPAVMARFGADALPLGLRVATGAPVQHGATLIPCLDADVARTMADWLARLKSAGEFARRWLRRHGVAAVPYLVPVAFGKTGPERRGAESALRLLAEEHGEDAVSEAAGEAGSAVRDLLALDTLEILPGRIPKTDWADPALLPRVLLRGRESALPAAATRHVLTMLAMSKADEPYAGVDVVRELCDPVSLAEFSWAVFLCWQGCGAPSKGNWALTQLGLLGDDTTVRRLAPLIRAWPGEKGTPRAVTGLDVLARIGSDVALTHLHALVRKGKYAGIKDRARAKIDEIAAARGLTSDELADRAVPDFGLDAEGGMTFDYGPRRFAVGFDEQLRPHVVEQNGKTRKSLPKPGPADDPVLAPAAHTLFAGLRKDVKAVAEDEIRRLETAMVQGRRWSPDDFRRFFVTHPLLWHIVRRLVWLAEDGEGGATAFRIAEDRTFADVDDDAVEPPEGARIGLAHPVQLAGSVTAWSELFADYEILQPFPQLGRPVHRLTDQERAATRLTRLEGRVAPYGKVRGMAQSRFQDWGGRLVRADQNGRYVIVHISPGLGTYYAGQGDDQTVTAVWASPDPRVTSEDLPLGEIHPVTMSEVIADILRISD</sequence>
<name>A0ABW0ZMT1_9ACTN</name>
<dbReference type="InterPro" id="IPR025406">
    <property type="entry name" value="DUF4132"/>
</dbReference>
<dbReference type="RefSeq" id="WP_378279846.1">
    <property type="nucleotide sequence ID" value="NZ_JBHSON010000003.1"/>
</dbReference>
<evidence type="ECO:0000313" key="3">
    <source>
        <dbReference type="Proteomes" id="UP001596074"/>
    </source>
</evidence>
<organism evidence="2 3">
    <name type="scientific">Actinomadura rugatobispora</name>
    <dbReference type="NCBI Taxonomy" id="1994"/>
    <lineage>
        <taxon>Bacteria</taxon>
        <taxon>Bacillati</taxon>
        <taxon>Actinomycetota</taxon>
        <taxon>Actinomycetes</taxon>
        <taxon>Streptosporangiales</taxon>
        <taxon>Thermomonosporaceae</taxon>
        <taxon>Actinomadura</taxon>
    </lineage>
</organism>
<dbReference type="Proteomes" id="UP001596074">
    <property type="component" value="Unassembled WGS sequence"/>
</dbReference>
<dbReference type="Pfam" id="PF13569">
    <property type="entry name" value="DUF4132"/>
    <property type="match status" value="1"/>
</dbReference>
<accession>A0ABW0ZMT1</accession>
<reference evidence="3" key="1">
    <citation type="journal article" date="2019" name="Int. J. Syst. Evol. Microbiol.">
        <title>The Global Catalogue of Microorganisms (GCM) 10K type strain sequencing project: providing services to taxonomists for standard genome sequencing and annotation.</title>
        <authorList>
            <consortium name="The Broad Institute Genomics Platform"/>
            <consortium name="The Broad Institute Genome Sequencing Center for Infectious Disease"/>
            <person name="Wu L."/>
            <person name="Ma J."/>
        </authorList>
    </citation>
    <scope>NUCLEOTIDE SEQUENCE [LARGE SCALE GENOMIC DNA]</scope>
    <source>
        <strain evidence="3">KCTC 42087</strain>
    </source>
</reference>
<keyword evidence="3" id="KW-1185">Reference proteome</keyword>
<gene>
    <name evidence="2" type="ORF">ACFPZN_02935</name>
</gene>
<feature type="domain" description="DUF4132" evidence="1">
    <location>
        <begin position="825"/>
        <end position="1006"/>
    </location>
</feature>
<comment type="caution">
    <text evidence="2">The sequence shown here is derived from an EMBL/GenBank/DDBJ whole genome shotgun (WGS) entry which is preliminary data.</text>
</comment>
<evidence type="ECO:0000259" key="1">
    <source>
        <dbReference type="Pfam" id="PF13569"/>
    </source>
</evidence>
<dbReference type="EMBL" id="JBHSON010000003">
    <property type="protein sequence ID" value="MFC5744565.1"/>
    <property type="molecule type" value="Genomic_DNA"/>
</dbReference>
<proteinExistence type="predicted"/>
<evidence type="ECO:0000313" key="2">
    <source>
        <dbReference type="EMBL" id="MFC5744565.1"/>
    </source>
</evidence>